<evidence type="ECO:0000256" key="3">
    <source>
        <dbReference type="ARBA" id="ARBA00005043"/>
    </source>
</evidence>
<dbReference type="InterPro" id="IPR008728">
    <property type="entry name" value="Elongator_complex_protein_4"/>
</dbReference>
<accession>A0A8T0B9P4</accession>
<evidence type="ECO:0000313" key="10">
    <source>
        <dbReference type="EMBL" id="KAF7703582.1"/>
    </source>
</evidence>
<evidence type="ECO:0000256" key="5">
    <source>
        <dbReference type="ARBA" id="ARBA00020265"/>
    </source>
</evidence>
<dbReference type="PANTHER" id="PTHR12896">
    <property type="entry name" value="PAX6 NEIGHBOR PROTEIN PAXNEB"/>
    <property type="match status" value="1"/>
</dbReference>
<comment type="subcellular location">
    <subcellularLocation>
        <location evidence="2">Cytoplasm</location>
    </subcellularLocation>
    <subcellularLocation>
        <location evidence="1">Nucleus</location>
    </subcellularLocation>
</comment>
<dbReference type="OrthoDB" id="289162at2759"/>
<evidence type="ECO:0000256" key="1">
    <source>
        <dbReference type="ARBA" id="ARBA00004123"/>
    </source>
</evidence>
<dbReference type="GO" id="GO:0008023">
    <property type="term" value="C:transcription elongation factor complex"/>
    <property type="evidence" value="ECO:0007669"/>
    <property type="project" value="TreeGrafter"/>
</dbReference>
<keyword evidence="8" id="KW-0539">Nucleus</keyword>
<evidence type="ECO:0000313" key="11">
    <source>
        <dbReference type="Proteomes" id="UP000606274"/>
    </source>
</evidence>
<comment type="function">
    <text evidence="9">Component of the elongator complex which is required for multiple tRNA modifications, including mcm5U (5-methoxycarbonylmethyl uridine), mcm5s2U (5-methoxycarbonylmethyl-2-thiouridine), and ncm5U (5-carbamoylmethyl uridine). The elongator complex catalyzes the formation of carboxymethyluridine in the wobble base at position 34 in tRNAs.</text>
</comment>
<dbReference type="GO" id="GO:0033588">
    <property type="term" value="C:elongator holoenzyme complex"/>
    <property type="evidence" value="ECO:0007669"/>
    <property type="project" value="InterPro"/>
</dbReference>
<keyword evidence="7" id="KW-0819">tRNA processing</keyword>
<sequence>MNFELANVKSSMAVPMQSAAKGTRLSGNVTSFQKKNRSKLIQIPGTKPSVHTGQLIISSGVPSLDCALGGGLAVGSLLLIGEDEFDSYSRALLQYFLAEGIMSGHELFIASAQDHPEEIIKEIPSPLQDEETEFKTISQTLDQQDTMKIAWRYQNLPKVQTVLSPSSHFCHYYDLAKHMGQDRLQNAKIHTFYLPEEQIAPTSLSDVLGPYSALLHSIQLLIKQNGFDGSNSQLKTCNVLRLVLHSLGSTLWGDDVCVSQAHNHALLMFLYVLRALLRSSLSVAVVTVPTRLIRNKTIRGRMIRLSDTAITLQSFSDAERNNNPLYKDYHGLLHVVQVPQLNCLGCEVPDTKDLAFRVKRKQFTIERMFLPPDLSESVSRVSKAQITPVCTSDGNKHLDY</sequence>
<keyword evidence="11" id="KW-1185">Reference proteome</keyword>
<dbReference type="PANTHER" id="PTHR12896:SF1">
    <property type="entry name" value="ELONGATOR COMPLEX PROTEIN 4"/>
    <property type="match status" value="1"/>
</dbReference>
<name>A0A8T0B9P4_SILME</name>
<dbReference type="InterPro" id="IPR027417">
    <property type="entry name" value="P-loop_NTPase"/>
</dbReference>
<dbReference type="GO" id="GO:0002098">
    <property type="term" value="P:tRNA wobble uridine modification"/>
    <property type="evidence" value="ECO:0007669"/>
    <property type="project" value="InterPro"/>
</dbReference>
<dbReference type="GO" id="GO:0005737">
    <property type="term" value="C:cytoplasm"/>
    <property type="evidence" value="ECO:0007669"/>
    <property type="project" value="UniProtKB-SubCell"/>
</dbReference>
<protein>
    <recommendedName>
        <fullName evidence="5">Elongator complex protein 4</fullName>
    </recommendedName>
</protein>
<reference evidence="10" key="1">
    <citation type="submission" date="2020-08" db="EMBL/GenBank/DDBJ databases">
        <title>Chromosome-level assembly of Southern catfish (Silurus meridionalis) provides insights into visual adaptation to the nocturnal and benthic lifestyles.</title>
        <authorList>
            <person name="Zhang Y."/>
            <person name="Wang D."/>
            <person name="Peng Z."/>
        </authorList>
    </citation>
    <scope>NUCLEOTIDE SEQUENCE</scope>
    <source>
        <strain evidence="10">SWU-2019-XX</strain>
        <tissue evidence="10">Muscle</tissue>
    </source>
</reference>
<evidence type="ECO:0000256" key="4">
    <source>
        <dbReference type="ARBA" id="ARBA00007573"/>
    </source>
</evidence>
<evidence type="ECO:0000256" key="8">
    <source>
        <dbReference type="ARBA" id="ARBA00023242"/>
    </source>
</evidence>
<comment type="similarity">
    <text evidence="4">Belongs to the ELP4 family.</text>
</comment>
<dbReference type="EMBL" id="JABFDY010000009">
    <property type="protein sequence ID" value="KAF7703582.1"/>
    <property type="molecule type" value="Genomic_DNA"/>
</dbReference>
<evidence type="ECO:0000256" key="7">
    <source>
        <dbReference type="ARBA" id="ARBA00022694"/>
    </source>
</evidence>
<comment type="pathway">
    <text evidence="3">tRNA modification; 5-methoxycarbonylmethyl-2-thiouridine-tRNA biosynthesis.</text>
</comment>
<gene>
    <name evidence="10" type="ORF">HF521_022589</name>
</gene>
<organism evidence="10 11">
    <name type="scientific">Silurus meridionalis</name>
    <name type="common">Southern catfish</name>
    <name type="synonym">Silurus soldatovi meridionalis</name>
    <dbReference type="NCBI Taxonomy" id="175797"/>
    <lineage>
        <taxon>Eukaryota</taxon>
        <taxon>Metazoa</taxon>
        <taxon>Chordata</taxon>
        <taxon>Craniata</taxon>
        <taxon>Vertebrata</taxon>
        <taxon>Euteleostomi</taxon>
        <taxon>Actinopterygii</taxon>
        <taxon>Neopterygii</taxon>
        <taxon>Teleostei</taxon>
        <taxon>Ostariophysi</taxon>
        <taxon>Siluriformes</taxon>
        <taxon>Siluridae</taxon>
        <taxon>Silurus</taxon>
    </lineage>
</organism>
<dbReference type="Pfam" id="PF05625">
    <property type="entry name" value="PAXNEB"/>
    <property type="match status" value="1"/>
</dbReference>
<comment type="caution">
    <text evidence="10">The sequence shown here is derived from an EMBL/GenBank/DDBJ whole genome shotgun (WGS) entry which is preliminary data.</text>
</comment>
<dbReference type="CDD" id="cd19494">
    <property type="entry name" value="Elp4"/>
    <property type="match status" value="1"/>
</dbReference>
<evidence type="ECO:0000256" key="9">
    <source>
        <dbReference type="ARBA" id="ARBA00045238"/>
    </source>
</evidence>
<evidence type="ECO:0000256" key="6">
    <source>
        <dbReference type="ARBA" id="ARBA00022490"/>
    </source>
</evidence>
<keyword evidence="6" id="KW-0963">Cytoplasm</keyword>
<dbReference type="Proteomes" id="UP000606274">
    <property type="component" value="Unassembled WGS sequence"/>
</dbReference>
<dbReference type="FunFam" id="3.40.50.300:FF:002074">
    <property type="entry name" value="Elongator acetyltransferase complex subunit 4"/>
    <property type="match status" value="1"/>
</dbReference>
<evidence type="ECO:0000256" key="2">
    <source>
        <dbReference type="ARBA" id="ARBA00004496"/>
    </source>
</evidence>
<proteinExistence type="inferred from homology"/>
<dbReference type="Gene3D" id="3.40.50.300">
    <property type="entry name" value="P-loop containing nucleotide triphosphate hydrolases"/>
    <property type="match status" value="1"/>
</dbReference>
<dbReference type="AlphaFoldDB" id="A0A8T0B9P4"/>